<dbReference type="Proteomes" id="UP000829580">
    <property type="component" value="Chromosome"/>
</dbReference>
<dbReference type="EMBL" id="CP093033">
    <property type="protein sequence ID" value="UNF28525.1"/>
    <property type="molecule type" value="Genomic_DNA"/>
</dbReference>
<dbReference type="InterPro" id="IPR018724">
    <property type="entry name" value="2OG-Fe_dioxygenase"/>
</dbReference>
<protein>
    <submittedName>
        <fullName evidence="1">2OG-Fe dioxygenase family protein</fullName>
    </submittedName>
</protein>
<proteinExistence type="predicted"/>
<evidence type="ECO:0000313" key="2">
    <source>
        <dbReference type="Proteomes" id="UP000829580"/>
    </source>
</evidence>
<keyword evidence="1" id="KW-0223">Dioxygenase</keyword>
<keyword evidence="1" id="KW-0560">Oxidoreductase</keyword>
<dbReference type="GO" id="GO:0051213">
    <property type="term" value="F:dioxygenase activity"/>
    <property type="evidence" value="ECO:0007669"/>
    <property type="project" value="UniProtKB-KW"/>
</dbReference>
<gene>
    <name evidence="1" type="ORF">MNL13_04615</name>
</gene>
<keyword evidence="2" id="KW-1185">Reference proteome</keyword>
<reference evidence="1 2" key="1">
    <citation type="submission" date="2022-02" db="EMBL/GenBank/DDBJ databases">
        <title>Genomic structural plasticity of rodent-associated Bartonella in nature.</title>
        <authorList>
            <person name="Sousa K.C.M."/>
            <person name="Gutierrez R."/>
            <person name="Yahalomi D."/>
            <person name="Shalit T."/>
            <person name="Markus B."/>
            <person name="Nachum-Biala Y."/>
            <person name="Hawlena H."/>
            <person name="Marcos-Hadad E."/>
            <person name="Hazkani-Covo E."/>
            <person name="Neves H.R."/>
            <person name="Covo S."/>
            <person name="Harrus S."/>
        </authorList>
    </citation>
    <scope>NUCLEOTIDE SEQUENCE [LARGE SCALE GENOMIC DNA]</scope>
    <source>
        <strain evidence="1 2">B35_1_2</strain>
    </source>
</reference>
<dbReference type="Gene3D" id="2.60.120.620">
    <property type="entry name" value="q2cbj1_9rhob like domain"/>
    <property type="match status" value="1"/>
</dbReference>
<organism evidence="1 2">
    <name type="scientific">Bartonella krasnovii</name>
    <dbReference type="NCBI Taxonomy" id="2267275"/>
    <lineage>
        <taxon>Bacteria</taxon>
        <taxon>Pseudomonadati</taxon>
        <taxon>Pseudomonadota</taxon>
        <taxon>Alphaproteobacteria</taxon>
        <taxon>Hyphomicrobiales</taxon>
        <taxon>Bartonellaceae</taxon>
        <taxon>Bartonella</taxon>
    </lineage>
</organism>
<evidence type="ECO:0000313" key="1">
    <source>
        <dbReference type="EMBL" id="UNF28525.1"/>
    </source>
</evidence>
<sequence length="239" mass="28020">MFVNIDKVIEELKQNKFSHIPSEKINIKANEITDLALLKKSWDYLPIDPYMKKDDTYRRRCFGKFIVDIVNKTIDFVDDNTFFQSSEINRYAGGIERKLPKMSNVISSNIVLRKIIENTLNAFLMYKKKESNVWDVFVHQFRIESKKGMQGNPTPEGIHKDGHTFISMHMIGRYNIEGGTSYIYDENRNKIKEIVLKGNLESILLDDMEMYHSASVISSINDEEGFRDLMVIDYREKRQ</sequence>
<dbReference type="RefSeq" id="WP_241439086.1">
    <property type="nucleotide sequence ID" value="NZ_CP093033.1"/>
</dbReference>
<accession>A0ABY3VU36</accession>
<dbReference type="Pfam" id="PF10014">
    <property type="entry name" value="2OG-Fe_Oxy_2"/>
    <property type="match status" value="1"/>
</dbReference>
<name>A0ABY3VU36_9HYPH</name>